<reference evidence="1" key="1">
    <citation type="submission" date="2020-01" db="EMBL/GenBank/DDBJ databases">
        <authorList>
            <person name="Meier V. D."/>
            <person name="Meier V D."/>
        </authorList>
    </citation>
    <scope>NUCLEOTIDE SEQUENCE</scope>
    <source>
        <strain evidence="1">HLG_WM_MAG_03</strain>
    </source>
</reference>
<accession>A0A6S6U744</accession>
<organism evidence="1">
    <name type="scientific">uncultured Sulfurovum sp</name>
    <dbReference type="NCBI Taxonomy" id="269237"/>
    <lineage>
        <taxon>Bacteria</taxon>
        <taxon>Pseudomonadati</taxon>
        <taxon>Campylobacterota</taxon>
        <taxon>Epsilonproteobacteria</taxon>
        <taxon>Campylobacterales</taxon>
        <taxon>Sulfurovaceae</taxon>
        <taxon>Sulfurovum</taxon>
        <taxon>environmental samples</taxon>
    </lineage>
</organism>
<name>A0A6S6U744_9BACT</name>
<sequence length="192" mass="23138">MVLGVKMIILTSMSLSTLNITSVEELFTIFKQDFIDNETYLTKDTQSYLINVKKENCCPCPFGRIPKPERFWHIITKDERNPRARNNPCLDAKEKNRKYDIARAKRIHWIKTIIDNWQTDVQVKHFYQKRGNRVNLILWHSEKDFLIIIRKESNSTDRFLVSSYLIYRTEIRRYEKQLKEYEENAPIGIEWF</sequence>
<gene>
    <name evidence="1" type="ORF">HELGO_WM62308</name>
</gene>
<evidence type="ECO:0000313" key="1">
    <source>
        <dbReference type="EMBL" id="CAA6825100.1"/>
    </source>
</evidence>
<protein>
    <submittedName>
        <fullName evidence="1">Uncharacterized protein</fullName>
    </submittedName>
</protein>
<dbReference type="EMBL" id="CACVAR010000383">
    <property type="protein sequence ID" value="CAA6825100.1"/>
    <property type="molecule type" value="Genomic_DNA"/>
</dbReference>
<proteinExistence type="predicted"/>
<dbReference type="AlphaFoldDB" id="A0A6S6U744"/>